<gene>
    <name evidence="2" type="ORF">S01H1_13818</name>
</gene>
<keyword evidence="1" id="KW-0472">Membrane</keyword>
<evidence type="ECO:0000313" key="2">
    <source>
        <dbReference type="EMBL" id="GAF78967.1"/>
    </source>
</evidence>
<name>X0SSU9_9ZZZZ</name>
<organism evidence="2">
    <name type="scientific">marine sediment metagenome</name>
    <dbReference type="NCBI Taxonomy" id="412755"/>
    <lineage>
        <taxon>unclassified sequences</taxon>
        <taxon>metagenomes</taxon>
        <taxon>ecological metagenomes</taxon>
    </lineage>
</organism>
<evidence type="ECO:0008006" key="3">
    <source>
        <dbReference type="Google" id="ProtNLM"/>
    </source>
</evidence>
<keyword evidence="1" id="KW-0812">Transmembrane</keyword>
<sequence length="76" mass="8478">ILRQKMITRLLPGDAHKMKPAIIADILGNCIWSWILFGCIAASAFGRTITWRGIRYKLVGPTETIIIDPKTPATSR</sequence>
<protein>
    <recommendedName>
        <fullName evidence="3">RDD domain-containing protein</fullName>
    </recommendedName>
</protein>
<reference evidence="2" key="1">
    <citation type="journal article" date="2014" name="Front. Microbiol.">
        <title>High frequency of phylogenetically diverse reductive dehalogenase-homologous genes in deep subseafloor sedimentary metagenomes.</title>
        <authorList>
            <person name="Kawai M."/>
            <person name="Futagami T."/>
            <person name="Toyoda A."/>
            <person name="Takaki Y."/>
            <person name="Nishi S."/>
            <person name="Hori S."/>
            <person name="Arai W."/>
            <person name="Tsubouchi T."/>
            <person name="Morono Y."/>
            <person name="Uchiyama I."/>
            <person name="Ito T."/>
            <person name="Fujiyama A."/>
            <person name="Inagaki F."/>
            <person name="Takami H."/>
        </authorList>
    </citation>
    <scope>NUCLEOTIDE SEQUENCE</scope>
    <source>
        <strain evidence="2">Expedition CK06-06</strain>
    </source>
</reference>
<dbReference type="AlphaFoldDB" id="X0SSU9"/>
<feature type="non-terminal residue" evidence="2">
    <location>
        <position position="1"/>
    </location>
</feature>
<proteinExistence type="predicted"/>
<keyword evidence="1" id="KW-1133">Transmembrane helix</keyword>
<evidence type="ECO:0000256" key="1">
    <source>
        <dbReference type="SAM" id="Phobius"/>
    </source>
</evidence>
<comment type="caution">
    <text evidence="2">The sequence shown here is derived from an EMBL/GenBank/DDBJ whole genome shotgun (WGS) entry which is preliminary data.</text>
</comment>
<dbReference type="EMBL" id="BARS01007147">
    <property type="protein sequence ID" value="GAF78967.1"/>
    <property type="molecule type" value="Genomic_DNA"/>
</dbReference>
<feature type="transmembrane region" description="Helical" evidence="1">
    <location>
        <begin position="21"/>
        <end position="45"/>
    </location>
</feature>
<accession>X0SSU9</accession>